<sequence length="197" mass="22646">MISETFEIRWFFDSPPAAFRAVHGRPEQRTDWYAPSSDGATSVKLRGADPDSPGRVESKLRSDSRIAVLYGNEQHRVEAWVKISLVAEDGDAAAERLWRHARQHWCQVVKRRWLRFDRLQDGHWITAPETDAGDYVEVEWSEVRIAERPAWTFCLEAPRALGSGILQNWFDHHRGRDSLIPDLTGCGPTQSWPERLA</sequence>
<accession>A0A5B9QI19</accession>
<protein>
    <recommendedName>
        <fullName evidence="4">CYTH domain-containing protein</fullName>
    </recommendedName>
</protein>
<feature type="compositionally biased region" description="Basic and acidic residues" evidence="1">
    <location>
        <begin position="46"/>
        <end position="57"/>
    </location>
</feature>
<name>A0A5B9QI19_9BACT</name>
<dbReference type="KEGG" id="rul:UC8_07250"/>
<evidence type="ECO:0000313" key="3">
    <source>
        <dbReference type="Proteomes" id="UP000325286"/>
    </source>
</evidence>
<dbReference type="Proteomes" id="UP000325286">
    <property type="component" value="Chromosome"/>
</dbReference>
<dbReference type="AlphaFoldDB" id="A0A5B9QI19"/>
<evidence type="ECO:0000313" key="2">
    <source>
        <dbReference type="EMBL" id="QEG38767.1"/>
    </source>
</evidence>
<evidence type="ECO:0008006" key="4">
    <source>
        <dbReference type="Google" id="ProtNLM"/>
    </source>
</evidence>
<feature type="region of interest" description="Disordered" evidence="1">
    <location>
        <begin position="30"/>
        <end position="57"/>
    </location>
</feature>
<organism evidence="2 3">
    <name type="scientific">Roseimaritima ulvae</name>
    <dbReference type="NCBI Taxonomy" id="980254"/>
    <lineage>
        <taxon>Bacteria</taxon>
        <taxon>Pseudomonadati</taxon>
        <taxon>Planctomycetota</taxon>
        <taxon>Planctomycetia</taxon>
        <taxon>Pirellulales</taxon>
        <taxon>Pirellulaceae</taxon>
        <taxon>Roseimaritima</taxon>
    </lineage>
</organism>
<reference evidence="2 3" key="1">
    <citation type="submission" date="2019-08" db="EMBL/GenBank/DDBJ databases">
        <title>Deep-cultivation of Planctomycetes and their phenomic and genomic characterization uncovers novel biology.</title>
        <authorList>
            <person name="Wiegand S."/>
            <person name="Jogler M."/>
            <person name="Boedeker C."/>
            <person name="Pinto D."/>
            <person name="Vollmers J."/>
            <person name="Rivas-Marin E."/>
            <person name="Kohn T."/>
            <person name="Peeters S.H."/>
            <person name="Heuer A."/>
            <person name="Rast P."/>
            <person name="Oberbeckmann S."/>
            <person name="Bunk B."/>
            <person name="Jeske O."/>
            <person name="Meyerdierks A."/>
            <person name="Storesund J.E."/>
            <person name="Kallscheuer N."/>
            <person name="Luecker S."/>
            <person name="Lage O.M."/>
            <person name="Pohl T."/>
            <person name="Merkel B.J."/>
            <person name="Hornburger P."/>
            <person name="Mueller R.-W."/>
            <person name="Bruemmer F."/>
            <person name="Labrenz M."/>
            <person name="Spormann A.M."/>
            <person name="Op den Camp H."/>
            <person name="Overmann J."/>
            <person name="Amann R."/>
            <person name="Jetten M.S.M."/>
            <person name="Mascher T."/>
            <person name="Medema M.H."/>
            <person name="Devos D.P."/>
            <person name="Kaster A.-K."/>
            <person name="Ovreas L."/>
            <person name="Rohde M."/>
            <person name="Galperin M.Y."/>
            <person name="Jogler C."/>
        </authorList>
    </citation>
    <scope>NUCLEOTIDE SEQUENCE [LARGE SCALE GENOMIC DNA]</scope>
    <source>
        <strain evidence="2 3">UC8</strain>
    </source>
</reference>
<dbReference type="RefSeq" id="WP_068142838.1">
    <property type="nucleotide sequence ID" value="NZ_CP042914.1"/>
</dbReference>
<dbReference type="EMBL" id="CP042914">
    <property type="protein sequence ID" value="QEG38767.1"/>
    <property type="molecule type" value="Genomic_DNA"/>
</dbReference>
<proteinExistence type="predicted"/>
<gene>
    <name evidence="2" type="ORF">UC8_07250</name>
</gene>
<keyword evidence="3" id="KW-1185">Reference proteome</keyword>
<evidence type="ECO:0000256" key="1">
    <source>
        <dbReference type="SAM" id="MobiDB-lite"/>
    </source>
</evidence>